<keyword evidence="3" id="KW-1185">Reference proteome</keyword>
<evidence type="ECO:0000313" key="3">
    <source>
        <dbReference type="Proteomes" id="UP000051643"/>
    </source>
</evidence>
<proteinExistence type="predicted"/>
<keyword evidence="1" id="KW-0812">Transmembrane</keyword>
<comment type="caution">
    <text evidence="2">The sequence shown here is derived from an EMBL/GenBank/DDBJ whole genome shotgun (WGS) entry which is preliminary data.</text>
</comment>
<protein>
    <recommendedName>
        <fullName evidence="4">Exosortase</fullName>
    </recommendedName>
</protein>
<accession>A0A0Q9ZD00</accession>
<evidence type="ECO:0008006" key="4">
    <source>
        <dbReference type="Google" id="ProtNLM"/>
    </source>
</evidence>
<dbReference type="AlphaFoldDB" id="A0A0Q9ZD00"/>
<dbReference type="EMBL" id="LKTP01000034">
    <property type="protein sequence ID" value="KRG28018.1"/>
    <property type="molecule type" value="Genomic_DNA"/>
</dbReference>
<dbReference type="InterPro" id="IPR026414">
    <property type="entry name" value="ExosoTase_F-assoc_memb"/>
</dbReference>
<dbReference type="OrthoDB" id="982493at2"/>
<organism evidence="2 3">
    <name type="scientific">Salegentibacter mishustinae</name>
    <dbReference type="NCBI Taxonomy" id="270918"/>
    <lineage>
        <taxon>Bacteria</taxon>
        <taxon>Pseudomonadati</taxon>
        <taxon>Bacteroidota</taxon>
        <taxon>Flavobacteriia</taxon>
        <taxon>Flavobacteriales</taxon>
        <taxon>Flavobacteriaceae</taxon>
        <taxon>Salegentibacter</taxon>
    </lineage>
</organism>
<dbReference type="NCBIfam" id="TIGR04127">
    <property type="entry name" value="flavo_near_exo"/>
    <property type="match status" value="1"/>
</dbReference>
<dbReference type="RefSeq" id="WP_057482690.1">
    <property type="nucleotide sequence ID" value="NZ_BMWR01000004.1"/>
</dbReference>
<feature type="transmembrane region" description="Helical" evidence="1">
    <location>
        <begin position="85"/>
        <end position="106"/>
    </location>
</feature>
<gene>
    <name evidence="2" type="ORF">APR42_09755</name>
</gene>
<evidence type="ECO:0000256" key="1">
    <source>
        <dbReference type="SAM" id="Phobius"/>
    </source>
</evidence>
<reference evidence="2" key="1">
    <citation type="submission" date="2015-10" db="EMBL/GenBank/DDBJ databases">
        <title>Draft genome sequence of Salegentibacter mishustinae KCTC 12263.</title>
        <authorList>
            <person name="Lin W."/>
            <person name="Zheng Q."/>
        </authorList>
    </citation>
    <scope>NUCLEOTIDE SEQUENCE [LARGE SCALE GENOMIC DNA]</scope>
    <source>
        <strain evidence="2">KCTC 12263</strain>
    </source>
</reference>
<sequence>MKQLIRLSGIGILVVLLVLVRLFEHQLFYDPFIDFYGYGGHLAMDVPQIIFPKLLLNISLRYWLNTIISLVILFVSFRDKNIVKFAALLFALLFGISLATFSVLYFNLNAQNVMGLFYVRRFLIHPLFILILLPAFYYYRLKKRANP</sequence>
<dbReference type="Proteomes" id="UP000051643">
    <property type="component" value="Unassembled WGS sequence"/>
</dbReference>
<keyword evidence="1" id="KW-0472">Membrane</keyword>
<evidence type="ECO:0000313" key="2">
    <source>
        <dbReference type="EMBL" id="KRG28018.1"/>
    </source>
</evidence>
<feature type="transmembrane region" description="Helical" evidence="1">
    <location>
        <begin position="60"/>
        <end position="78"/>
    </location>
</feature>
<feature type="transmembrane region" description="Helical" evidence="1">
    <location>
        <begin position="118"/>
        <end position="139"/>
    </location>
</feature>
<keyword evidence="1" id="KW-1133">Transmembrane helix</keyword>
<name>A0A0Q9ZD00_9FLAO</name>
<dbReference type="STRING" id="270918.APR42_09755"/>